<dbReference type="SUPFAM" id="SSF55136">
    <property type="entry name" value="Probable bacterial effector-binding domain"/>
    <property type="match status" value="1"/>
</dbReference>
<dbReference type="InterPro" id="IPR029442">
    <property type="entry name" value="GyrI-like"/>
</dbReference>
<name>A0AAE3JL20_9FLAO</name>
<comment type="caution">
    <text evidence="3">The sequence shown here is derived from an EMBL/GenBank/DDBJ whole genome shotgun (WGS) entry which is preliminary data.</text>
</comment>
<dbReference type="Gene3D" id="3.20.80.10">
    <property type="entry name" value="Regulatory factor, effector binding domain"/>
    <property type="match status" value="1"/>
</dbReference>
<evidence type="ECO:0000313" key="3">
    <source>
        <dbReference type="EMBL" id="MCF7567789.1"/>
    </source>
</evidence>
<feature type="transmembrane region" description="Helical" evidence="1">
    <location>
        <begin position="6"/>
        <end position="24"/>
    </location>
</feature>
<dbReference type="CDD" id="cd07818">
    <property type="entry name" value="SRPBCC_1"/>
    <property type="match status" value="1"/>
</dbReference>
<dbReference type="Gene3D" id="3.30.530.20">
    <property type="match status" value="1"/>
</dbReference>
<dbReference type="RefSeq" id="WP_237239140.1">
    <property type="nucleotide sequence ID" value="NZ_JAKKDU010000005.1"/>
</dbReference>
<gene>
    <name evidence="3" type="ORF">L3X37_05350</name>
</gene>
<dbReference type="EMBL" id="JAKKDU010000005">
    <property type="protein sequence ID" value="MCF7567789.1"/>
    <property type="molecule type" value="Genomic_DNA"/>
</dbReference>
<dbReference type="SUPFAM" id="SSF55961">
    <property type="entry name" value="Bet v1-like"/>
    <property type="match status" value="1"/>
</dbReference>
<evidence type="ECO:0000256" key="1">
    <source>
        <dbReference type="SAM" id="Phobius"/>
    </source>
</evidence>
<keyword evidence="1" id="KW-0812">Transmembrane</keyword>
<protein>
    <submittedName>
        <fullName evidence="3">GyrI-like domain-containing protein</fullName>
    </submittedName>
</protein>
<dbReference type="Pfam" id="PF10604">
    <property type="entry name" value="Polyketide_cyc2"/>
    <property type="match status" value="1"/>
</dbReference>
<dbReference type="InterPro" id="IPR019587">
    <property type="entry name" value="Polyketide_cyclase/dehydratase"/>
</dbReference>
<evidence type="ECO:0000313" key="4">
    <source>
        <dbReference type="Proteomes" id="UP001199795"/>
    </source>
</evidence>
<dbReference type="Pfam" id="PF06445">
    <property type="entry name" value="GyrI-like"/>
    <property type="match status" value="1"/>
</dbReference>
<sequence length="340" mass="38225">MKTLKYILFLLLIGIIGTAIYIAVQPNEFEVTRTRTIKAPAAVIYDNVIDFKNWESWSSWVEADPDMTITLSDQTKGVNGSYSWEDKDGVGTIKTTEATPHASIQQHMQFAEFPPSDVNWNFKQNKDGSTDATWTISGKDLPFIFKMFSVLMGGMEKQIGPHYERSLEKLDSIVVASMEKYTIKIDGITEYGGGFYMYKTTSATGANISQIMGKQYGEILGYMANNSIKQTGMPFTIYHNMDTAENGIIMSQAIPVQNKVTVTGDSNVLCGYIPKTKVLKTTLKGNYTYLPKAWEATMKHLAENNMEQSDILPFEIYQTDPEKVPNPANWVTEIYIPIKE</sequence>
<dbReference type="InterPro" id="IPR023393">
    <property type="entry name" value="START-like_dom_sf"/>
</dbReference>
<dbReference type="InterPro" id="IPR011256">
    <property type="entry name" value="Reg_factor_effector_dom_sf"/>
</dbReference>
<dbReference type="InterPro" id="IPR010499">
    <property type="entry name" value="AraC_E-bd"/>
</dbReference>
<keyword evidence="4" id="KW-1185">Reference proteome</keyword>
<dbReference type="Proteomes" id="UP001199795">
    <property type="component" value="Unassembled WGS sequence"/>
</dbReference>
<dbReference type="AlphaFoldDB" id="A0AAE3JL20"/>
<dbReference type="SMART" id="SM00871">
    <property type="entry name" value="AraC_E_bind"/>
    <property type="match status" value="1"/>
</dbReference>
<evidence type="ECO:0000259" key="2">
    <source>
        <dbReference type="SMART" id="SM00871"/>
    </source>
</evidence>
<feature type="domain" description="AraC effector-binding" evidence="2">
    <location>
        <begin position="181"/>
        <end position="339"/>
    </location>
</feature>
<proteinExistence type="predicted"/>
<keyword evidence="1" id="KW-1133">Transmembrane helix</keyword>
<keyword evidence="1" id="KW-0472">Membrane</keyword>
<reference evidence="3" key="1">
    <citation type="submission" date="2022-01" db="EMBL/GenBank/DDBJ databases">
        <title>Draft genome sequence of Sabulilitoribacter arenilitoris KCTC 52401.</title>
        <authorList>
            <person name="Oh J.-S."/>
        </authorList>
    </citation>
    <scope>NUCLEOTIDE SEQUENCE</scope>
    <source>
        <strain evidence="3">HMF6543</strain>
    </source>
</reference>
<organism evidence="3 4">
    <name type="scientific">Wocania arenilitoris</name>
    <dbReference type="NCBI Taxonomy" id="2044858"/>
    <lineage>
        <taxon>Bacteria</taxon>
        <taxon>Pseudomonadati</taxon>
        <taxon>Bacteroidota</taxon>
        <taxon>Flavobacteriia</taxon>
        <taxon>Flavobacteriales</taxon>
        <taxon>Flavobacteriaceae</taxon>
        <taxon>Wocania</taxon>
    </lineage>
</organism>
<accession>A0AAE3JL20</accession>